<feature type="compositionally biased region" description="Polar residues" evidence="1">
    <location>
        <begin position="86"/>
        <end position="108"/>
    </location>
</feature>
<proteinExistence type="predicted"/>
<feature type="region of interest" description="Disordered" evidence="1">
    <location>
        <begin position="23"/>
        <end position="133"/>
    </location>
</feature>
<accession>A0A915NE14</accession>
<name>A0A915NE14_MELJA</name>
<feature type="compositionally biased region" description="Low complexity" evidence="1">
    <location>
        <begin position="23"/>
        <end position="35"/>
    </location>
</feature>
<reference evidence="4" key="1">
    <citation type="submission" date="2022-11" db="UniProtKB">
        <authorList>
            <consortium name="WormBaseParasite"/>
        </authorList>
    </citation>
    <scope>IDENTIFICATION</scope>
</reference>
<sequence>MALALLAIFLLFLIVNSKQQQFVASPQQQPPQFVADPSNNQDPSYGQFVADPSNNQDPPYGQFVADSSAGQQFPYNPPSDNSYNNQGVQPNNNAQQPDTAGSLQQNLDTPNNYQPNTNPNRPTENANKEDTQP</sequence>
<keyword evidence="3" id="KW-1185">Reference proteome</keyword>
<feature type="chain" id="PRO_5038011828" evidence="2">
    <location>
        <begin position="18"/>
        <end position="133"/>
    </location>
</feature>
<evidence type="ECO:0000256" key="1">
    <source>
        <dbReference type="SAM" id="MobiDB-lite"/>
    </source>
</evidence>
<dbReference type="Proteomes" id="UP000887561">
    <property type="component" value="Unplaced"/>
</dbReference>
<organism evidence="3 4">
    <name type="scientific">Meloidogyne javanica</name>
    <name type="common">Root-knot nematode worm</name>
    <dbReference type="NCBI Taxonomy" id="6303"/>
    <lineage>
        <taxon>Eukaryota</taxon>
        <taxon>Metazoa</taxon>
        <taxon>Ecdysozoa</taxon>
        <taxon>Nematoda</taxon>
        <taxon>Chromadorea</taxon>
        <taxon>Rhabditida</taxon>
        <taxon>Tylenchina</taxon>
        <taxon>Tylenchomorpha</taxon>
        <taxon>Tylenchoidea</taxon>
        <taxon>Meloidogynidae</taxon>
        <taxon>Meloidogyninae</taxon>
        <taxon>Meloidogyne</taxon>
        <taxon>Meloidogyne incognita group</taxon>
    </lineage>
</organism>
<feature type="compositionally biased region" description="Low complexity" evidence="1">
    <location>
        <begin position="109"/>
        <end position="123"/>
    </location>
</feature>
<protein>
    <submittedName>
        <fullName evidence="4">Uncharacterized protein</fullName>
    </submittedName>
</protein>
<feature type="signal peptide" evidence="2">
    <location>
        <begin position="1"/>
        <end position="17"/>
    </location>
</feature>
<dbReference type="AlphaFoldDB" id="A0A915NE14"/>
<evidence type="ECO:0000256" key="2">
    <source>
        <dbReference type="SAM" id="SignalP"/>
    </source>
</evidence>
<dbReference type="WBParaSite" id="scaffold9695_cov214.g14175">
    <property type="protein sequence ID" value="scaffold9695_cov214.g14175"/>
    <property type="gene ID" value="scaffold9695_cov214.g14175"/>
</dbReference>
<evidence type="ECO:0000313" key="3">
    <source>
        <dbReference type="Proteomes" id="UP000887561"/>
    </source>
</evidence>
<evidence type="ECO:0000313" key="4">
    <source>
        <dbReference type="WBParaSite" id="scaffold9695_cov214.g14175"/>
    </source>
</evidence>
<keyword evidence="2" id="KW-0732">Signal</keyword>